<protein>
    <submittedName>
        <fullName evidence="2">Uncharacterized protein</fullName>
    </submittedName>
</protein>
<reference evidence="2" key="1">
    <citation type="submission" date="2022-11" db="EMBL/GenBank/DDBJ databases">
        <authorList>
            <person name="Scott C."/>
            <person name="Bruce N."/>
        </authorList>
    </citation>
    <scope>NUCLEOTIDE SEQUENCE</scope>
</reference>
<dbReference type="AlphaFoldDB" id="A0A9P1GZB7"/>
<proteinExistence type="predicted"/>
<name>A0A9P1GZB7_9PEZI</name>
<keyword evidence="3" id="KW-1185">Reference proteome</keyword>
<evidence type="ECO:0000313" key="3">
    <source>
        <dbReference type="Proteomes" id="UP000838763"/>
    </source>
</evidence>
<feature type="compositionally biased region" description="Low complexity" evidence="1">
    <location>
        <begin position="74"/>
        <end position="128"/>
    </location>
</feature>
<dbReference type="Proteomes" id="UP000838763">
    <property type="component" value="Unassembled WGS sequence"/>
</dbReference>
<feature type="region of interest" description="Disordered" evidence="1">
    <location>
        <begin position="40"/>
        <end position="134"/>
    </location>
</feature>
<dbReference type="EMBL" id="CALLCH030000007">
    <property type="protein sequence ID" value="CAI4213038.1"/>
    <property type="molecule type" value="Genomic_DNA"/>
</dbReference>
<evidence type="ECO:0000313" key="2">
    <source>
        <dbReference type="EMBL" id="CAI4213038.1"/>
    </source>
</evidence>
<sequence length="227" mass="23609">MHAHPQKTVNILTFTAIASVAPSVDSWGRVLEHICPAHEGPAGAGPTGGASGNRIVYVDPLEGPLGGSLRSGKGTPATGTGATDTEATGTGETAATDATSPTEGATTEPATMSTESTASSSTQSLSSPEPSPLIGQCQNLLNGDFEQGMEYWTVELGDNVDESELVTTDDYHYYELRAAWAKVEIFHRAFGEGSNTFRISVECPEAAEADVGTFRIRTLSSNSTPVG</sequence>
<comment type="caution">
    <text evidence="2">The sequence shown here is derived from an EMBL/GenBank/DDBJ whole genome shotgun (WGS) entry which is preliminary data.</text>
</comment>
<accession>A0A9P1GZB7</accession>
<feature type="compositionally biased region" description="Gly residues" evidence="1">
    <location>
        <begin position="42"/>
        <end position="51"/>
    </location>
</feature>
<gene>
    <name evidence="2" type="ORF">PPNO1_LOCUS2788</name>
</gene>
<organism evidence="2 3">
    <name type="scientific">Parascedosporium putredinis</name>
    <dbReference type="NCBI Taxonomy" id="1442378"/>
    <lineage>
        <taxon>Eukaryota</taxon>
        <taxon>Fungi</taxon>
        <taxon>Dikarya</taxon>
        <taxon>Ascomycota</taxon>
        <taxon>Pezizomycotina</taxon>
        <taxon>Sordariomycetes</taxon>
        <taxon>Hypocreomycetidae</taxon>
        <taxon>Microascales</taxon>
        <taxon>Microascaceae</taxon>
        <taxon>Parascedosporium</taxon>
    </lineage>
</organism>
<evidence type="ECO:0000256" key="1">
    <source>
        <dbReference type="SAM" id="MobiDB-lite"/>
    </source>
</evidence>